<feature type="domain" description="Cystatin" evidence="3">
    <location>
        <begin position="364"/>
        <end position="465"/>
    </location>
</feature>
<evidence type="ECO:0000313" key="5">
    <source>
        <dbReference type="Proteomes" id="UP000612055"/>
    </source>
</evidence>
<dbReference type="GO" id="GO:0004869">
    <property type="term" value="F:cysteine-type endopeptidase inhibitor activity"/>
    <property type="evidence" value="ECO:0007669"/>
    <property type="project" value="UniProtKB-KW"/>
</dbReference>
<dbReference type="CDD" id="cd00042">
    <property type="entry name" value="CY"/>
    <property type="match status" value="7"/>
</dbReference>
<keyword evidence="1" id="KW-0646">Protease inhibitor</keyword>
<feature type="domain" description="Cystatin" evidence="3">
    <location>
        <begin position="579"/>
        <end position="677"/>
    </location>
</feature>
<keyword evidence="1" id="KW-0789">Thiol protease inhibitor</keyword>
<gene>
    <name evidence="4" type="ORF">HYH03_001438</name>
</gene>
<dbReference type="InterPro" id="IPR018073">
    <property type="entry name" value="Prot_inh_cystat_CS"/>
</dbReference>
<dbReference type="SUPFAM" id="SSF54403">
    <property type="entry name" value="Cystatin/monellin"/>
    <property type="match status" value="8"/>
</dbReference>
<sequence>MGMTVSDAQGTKITLTATVISHEWESTPYTLVSLELPPPPLSPPCMGCVEPANVTDPGVQDAAAFVVTSINDGTCGSFCNGLSNTGDVHISTLVSATKQVVSGMQYGIVMILEDTAGAQFEVNATVWAQDWASTPKQITALTFKSTSPCAGCVQNANTTDADVVSAAAFVVASINDGTCGDPCDGFPKTSNVHLVSINSATRQVVAGFKLGLFLVVADNAGSMVEVDASVIIPANPAGPKELFSLSFTPLSTPSPSPSPSACAGCVEPADVDSQGVNDAAAFVVQSLNDGSCGELCTGFPNELTLSLLEITNATQQVVVGLKYELWLRVQDTTGMKVNVDASVWVQEWTAQKNRLTNLTWEVDACPGCPIPQPTDDAAVLDAVGFVVDAINADGCGGKCSDVPREGGVRLVRVESARSQVVAGTKWYLSFVVADEAGAQTFVTAEVLKKLNNQGYRLDSIDTKPVLGPVPSPSPSACAGCVEPADVDSQGVKDAAAFVVQSLNDGSCGELCTGFPNELTLSLLEITNATQQVVAGLKYELWLRVQDTTGMKVNVDASVWVQEWTAQKNRLTNLTWEVDACPGCPIPQPTDDAAVLDAVGFVVDAINADGCGGKCSDVPREGGVRLVRVESARSQVVAGTKWYLSFVVADEAGAQTSVTADVLEKLGNQGYELDNIETKRIVTTASPPRMPCGGCVELANVSSPNVKAAAKFVLQSLRDGSCGELCSGFPNELPLHIAEIKNATSQVVAGWRIQLWMVVEDKVGVQIDVYAAVWGQDWLNGRKEITELTWSVLECPGCPIPQPNDDASVLAATSFVVDFINLDACDGDCTEVASVGGVSLVRVESARSQVVAGVMYYVTFIVVDKAKTQTRLKVVVWQRVGFHMPYRLQALSSKRINKPHVGNRPPPRKAPPPRKLLMY</sequence>
<keyword evidence="5" id="KW-1185">Reference proteome</keyword>
<dbReference type="OrthoDB" id="1261378at2759"/>
<name>A0A835YCZ2_9CHLO</name>
<protein>
    <recommendedName>
        <fullName evidence="3">Cystatin domain-containing protein</fullName>
    </recommendedName>
</protein>
<feature type="domain" description="Cystatin" evidence="3">
    <location>
        <begin position="690"/>
        <end position="790"/>
    </location>
</feature>
<evidence type="ECO:0000259" key="3">
    <source>
        <dbReference type="SMART" id="SM00043"/>
    </source>
</evidence>
<feature type="compositionally biased region" description="Pro residues" evidence="2">
    <location>
        <begin position="903"/>
        <end position="918"/>
    </location>
</feature>
<dbReference type="Gene3D" id="3.10.450.10">
    <property type="match status" value="8"/>
</dbReference>
<feature type="domain" description="Cystatin" evidence="3">
    <location>
        <begin position="476"/>
        <end position="576"/>
    </location>
</feature>
<accession>A0A835YCZ2</accession>
<comment type="caution">
    <text evidence="4">The sequence shown here is derived from an EMBL/GenBank/DDBJ whole genome shotgun (WGS) entry which is preliminary data.</text>
</comment>
<dbReference type="Proteomes" id="UP000612055">
    <property type="component" value="Unassembled WGS sequence"/>
</dbReference>
<evidence type="ECO:0000256" key="1">
    <source>
        <dbReference type="ARBA" id="ARBA00022704"/>
    </source>
</evidence>
<proteinExistence type="predicted"/>
<dbReference type="InterPro" id="IPR000010">
    <property type="entry name" value="Cystatin_dom"/>
</dbReference>
<dbReference type="PANTHER" id="PTHR47364">
    <property type="entry name" value="CYSTEINE PROTEINASE INHIBITOR 5"/>
    <property type="match status" value="1"/>
</dbReference>
<feature type="domain" description="Cystatin" evidence="3">
    <location>
        <begin position="261"/>
        <end position="361"/>
    </location>
</feature>
<feature type="domain" description="Cystatin" evidence="3">
    <location>
        <begin position="793"/>
        <end position="898"/>
    </location>
</feature>
<evidence type="ECO:0000313" key="4">
    <source>
        <dbReference type="EMBL" id="KAG2500672.1"/>
    </source>
</evidence>
<dbReference type="PANTHER" id="PTHR47364:SF2">
    <property type="entry name" value="CYSTEINE PROTEINASE INHIBITOR 5"/>
    <property type="match status" value="1"/>
</dbReference>
<dbReference type="EMBL" id="JAEHOE010000003">
    <property type="protein sequence ID" value="KAG2500672.1"/>
    <property type="molecule type" value="Genomic_DNA"/>
</dbReference>
<dbReference type="Pfam" id="PF00031">
    <property type="entry name" value="Cystatin"/>
    <property type="match status" value="2"/>
</dbReference>
<dbReference type="AlphaFoldDB" id="A0A835YCZ2"/>
<organism evidence="4 5">
    <name type="scientific">Edaphochlamys debaryana</name>
    <dbReference type="NCBI Taxonomy" id="47281"/>
    <lineage>
        <taxon>Eukaryota</taxon>
        <taxon>Viridiplantae</taxon>
        <taxon>Chlorophyta</taxon>
        <taxon>core chlorophytes</taxon>
        <taxon>Chlorophyceae</taxon>
        <taxon>CS clade</taxon>
        <taxon>Chlamydomonadales</taxon>
        <taxon>Chlamydomonadales incertae sedis</taxon>
        <taxon>Edaphochlamys</taxon>
    </lineage>
</organism>
<feature type="region of interest" description="Disordered" evidence="2">
    <location>
        <begin position="896"/>
        <end position="918"/>
    </location>
</feature>
<dbReference type="InterPro" id="IPR046350">
    <property type="entry name" value="Cystatin_sf"/>
</dbReference>
<reference evidence="4" key="1">
    <citation type="journal article" date="2020" name="bioRxiv">
        <title>Comparative genomics of Chlamydomonas.</title>
        <authorList>
            <person name="Craig R.J."/>
            <person name="Hasan A.R."/>
            <person name="Ness R.W."/>
            <person name="Keightley P.D."/>
        </authorList>
    </citation>
    <scope>NUCLEOTIDE SEQUENCE</scope>
    <source>
        <strain evidence="4">CCAP 11/70</strain>
    </source>
</reference>
<dbReference type="PROSITE" id="PS00287">
    <property type="entry name" value="CYSTATIN"/>
    <property type="match status" value="2"/>
</dbReference>
<evidence type="ECO:0000256" key="2">
    <source>
        <dbReference type="SAM" id="MobiDB-lite"/>
    </source>
</evidence>
<dbReference type="SMART" id="SM00043">
    <property type="entry name" value="CY"/>
    <property type="match status" value="7"/>
</dbReference>
<feature type="domain" description="Cystatin" evidence="3">
    <location>
        <begin position="44"/>
        <end position="146"/>
    </location>
</feature>